<comment type="caution">
    <text evidence="3">The sequence shown here is derived from an EMBL/GenBank/DDBJ whole genome shotgun (WGS) entry which is preliminary data.</text>
</comment>
<dbReference type="Pfam" id="PF05016">
    <property type="entry name" value="ParE_toxin"/>
    <property type="match status" value="1"/>
</dbReference>
<protein>
    <submittedName>
        <fullName evidence="3">Plasmid stabilization protein</fullName>
    </submittedName>
</protein>
<organism evidence="3 4">
    <name type="scientific">Leucothrix pacifica</name>
    <dbReference type="NCBI Taxonomy" id="1247513"/>
    <lineage>
        <taxon>Bacteria</taxon>
        <taxon>Pseudomonadati</taxon>
        <taxon>Pseudomonadota</taxon>
        <taxon>Gammaproteobacteria</taxon>
        <taxon>Thiotrichales</taxon>
        <taxon>Thiotrichaceae</taxon>
        <taxon>Leucothrix</taxon>
    </lineage>
</organism>
<evidence type="ECO:0000313" key="3">
    <source>
        <dbReference type="EMBL" id="PWQ92349.1"/>
    </source>
</evidence>
<evidence type="ECO:0000313" key="4">
    <source>
        <dbReference type="Proteomes" id="UP000245539"/>
    </source>
</evidence>
<gene>
    <name evidence="3" type="ORF">DKW60_21635</name>
</gene>
<keyword evidence="4" id="KW-1185">Reference proteome</keyword>
<dbReference type="PANTHER" id="PTHR33755">
    <property type="entry name" value="TOXIN PARE1-RELATED"/>
    <property type="match status" value="1"/>
</dbReference>
<dbReference type="AlphaFoldDB" id="A0A317C1W2"/>
<evidence type="ECO:0000256" key="1">
    <source>
        <dbReference type="ARBA" id="ARBA00006226"/>
    </source>
</evidence>
<proteinExistence type="inferred from homology"/>
<dbReference type="InterPro" id="IPR051803">
    <property type="entry name" value="TA_system_RelE-like_toxin"/>
</dbReference>
<comment type="similarity">
    <text evidence="1">Belongs to the RelE toxin family.</text>
</comment>
<evidence type="ECO:0000256" key="2">
    <source>
        <dbReference type="ARBA" id="ARBA00022649"/>
    </source>
</evidence>
<accession>A0A317C1W2</accession>
<name>A0A317C1W2_9GAMM</name>
<dbReference type="EMBL" id="QGKM01000095">
    <property type="protein sequence ID" value="PWQ92349.1"/>
    <property type="molecule type" value="Genomic_DNA"/>
</dbReference>
<dbReference type="InterPro" id="IPR007712">
    <property type="entry name" value="RelE/ParE_toxin"/>
</dbReference>
<reference evidence="3 4" key="1">
    <citation type="submission" date="2018-05" db="EMBL/GenBank/DDBJ databases">
        <title>Leucothrix arctica sp. nov., isolated from Arctic seawater.</title>
        <authorList>
            <person name="Choi A."/>
            <person name="Baek K."/>
        </authorList>
    </citation>
    <scope>NUCLEOTIDE SEQUENCE [LARGE SCALE GENOMIC DNA]</scope>
    <source>
        <strain evidence="3 4">JCM 18388</strain>
    </source>
</reference>
<sequence length="107" mass="12589">MNREIRWTITAEQDLQEIVEYIFQDNADAAIAVLDRIESKAMTLSEFPLRGRLVPELQITGISHYRELIEAPWRIVYRQLHDEVHIVGVFDSRRDLDVVLLDRIGRM</sequence>
<dbReference type="OrthoDB" id="9798046at2"/>
<dbReference type="RefSeq" id="WP_109839742.1">
    <property type="nucleotide sequence ID" value="NZ_QGKM01000095.1"/>
</dbReference>
<keyword evidence="2" id="KW-1277">Toxin-antitoxin system</keyword>
<dbReference type="PANTHER" id="PTHR33755:SF5">
    <property type="entry name" value="TYPE II TOXIN-ANTITOXIN SYSTEM RELE_PARE FAMILY TOXIN"/>
    <property type="match status" value="1"/>
</dbReference>
<dbReference type="Gene3D" id="3.30.2310.20">
    <property type="entry name" value="RelE-like"/>
    <property type="match status" value="1"/>
</dbReference>
<dbReference type="InterPro" id="IPR035093">
    <property type="entry name" value="RelE/ParE_toxin_dom_sf"/>
</dbReference>
<dbReference type="Proteomes" id="UP000245539">
    <property type="component" value="Unassembled WGS sequence"/>
</dbReference>